<organism evidence="1 2">
    <name type="scientific">Alicyclobacillus dauci</name>
    <dbReference type="NCBI Taxonomy" id="1475485"/>
    <lineage>
        <taxon>Bacteria</taxon>
        <taxon>Bacillati</taxon>
        <taxon>Bacillota</taxon>
        <taxon>Bacilli</taxon>
        <taxon>Bacillales</taxon>
        <taxon>Alicyclobacillaceae</taxon>
        <taxon>Alicyclobacillus</taxon>
    </lineage>
</organism>
<keyword evidence="2" id="KW-1185">Reference proteome</keyword>
<proteinExistence type="predicted"/>
<name>A0ABY6YX31_9BACL</name>
<dbReference type="PANTHER" id="PTHR12558:SF13">
    <property type="entry name" value="CELL DIVISION CYCLE PROTEIN 27 HOMOLOG"/>
    <property type="match status" value="1"/>
</dbReference>
<sequence>MENPELKAIAETIAEIRKCLPGADDSARQQYLIELSALRNMAIAVLDAWMEVDDAIEEALEELGVELCDEDDEPSQVTIPATPSRTAQTNGIRSGGRQDNLMGGPVDLVETWFDLSLKADCLLRKGLGYFDLHMYDEAANALSDAVFHNDLPATRIYLALSHLAAGRIDLATMEVNKARAMAQDEITAQAVLELDVQICAARDDWQQAIHVLYELVSLQADNEDIWFNLGVCHLRLFEFAAAERCFAKAMRDQSADVEAALWRALTLSLTDRRDEAYRLLQIAFTLQFPSPETIALYVVVQLSVARVDEAIATVAMFRAEHPRLPIGDELLALCFLALNRPDLSLPLCKRALTICPNRISAMALLGICSYFHGDLRHAREALIWTESMVAPSAVVQLILGRIDMMDGNMAQAATRFGQLASHPRTYARRLSALYQGMVSIAQGSPNVANAHFERAMQYGISHDVVQSAKQYAVDRYLVPDVN</sequence>
<gene>
    <name evidence="1" type="ORF">NZD86_12520</name>
</gene>
<dbReference type="RefSeq" id="WP_268042071.1">
    <property type="nucleotide sequence ID" value="NZ_CP104064.1"/>
</dbReference>
<dbReference type="SUPFAM" id="SSF81901">
    <property type="entry name" value="HCP-like"/>
    <property type="match status" value="1"/>
</dbReference>
<dbReference type="InterPro" id="IPR011990">
    <property type="entry name" value="TPR-like_helical_dom_sf"/>
</dbReference>
<protein>
    <recommendedName>
        <fullName evidence="3">Tetratricopeptide repeat-containing protein</fullName>
    </recommendedName>
</protein>
<dbReference type="Proteomes" id="UP001164803">
    <property type="component" value="Chromosome"/>
</dbReference>
<evidence type="ECO:0000313" key="2">
    <source>
        <dbReference type="Proteomes" id="UP001164803"/>
    </source>
</evidence>
<evidence type="ECO:0000313" key="1">
    <source>
        <dbReference type="EMBL" id="WAH35142.1"/>
    </source>
</evidence>
<dbReference type="PANTHER" id="PTHR12558">
    <property type="entry name" value="CELL DIVISION CYCLE 16,23,27"/>
    <property type="match status" value="1"/>
</dbReference>
<dbReference type="Gene3D" id="1.25.40.10">
    <property type="entry name" value="Tetratricopeptide repeat domain"/>
    <property type="match status" value="1"/>
</dbReference>
<dbReference type="InterPro" id="IPR019734">
    <property type="entry name" value="TPR_rpt"/>
</dbReference>
<dbReference type="SMART" id="SM00028">
    <property type="entry name" value="TPR"/>
    <property type="match status" value="3"/>
</dbReference>
<evidence type="ECO:0008006" key="3">
    <source>
        <dbReference type="Google" id="ProtNLM"/>
    </source>
</evidence>
<reference evidence="1" key="1">
    <citation type="submission" date="2022-08" db="EMBL/GenBank/DDBJ databases">
        <title>Alicyclobacillus dauci DSM2870, complete genome.</title>
        <authorList>
            <person name="Wang Q."/>
            <person name="Cai R."/>
            <person name="Wang Z."/>
        </authorList>
    </citation>
    <scope>NUCLEOTIDE SEQUENCE</scope>
    <source>
        <strain evidence="1">DSM 28700</strain>
    </source>
</reference>
<dbReference type="SUPFAM" id="SSF48452">
    <property type="entry name" value="TPR-like"/>
    <property type="match status" value="1"/>
</dbReference>
<dbReference type="EMBL" id="CP104064">
    <property type="protein sequence ID" value="WAH35142.1"/>
    <property type="molecule type" value="Genomic_DNA"/>
</dbReference>
<accession>A0ABY6YX31</accession>